<dbReference type="RefSeq" id="WP_011400189.1">
    <property type="nucleotide sequence ID" value="NC_007645.1"/>
</dbReference>
<feature type="domain" description="VTT" evidence="2">
    <location>
        <begin position="23"/>
        <end position="138"/>
    </location>
</feature>
<dbReference type="OrthoDB" id="9814483at2"/>
<evidence type="ECO:0000313" key="4">
    <source>
        <dbReference type="Proteomes" id="UP000000238"/>
    </source>
</evidence>
<dbReference type="KEGG" id="hch:HCH_06496"/>
<dbReference type="Pfam" id="PF09335">
    <property type="entry name" value="VTT_dom"/>
    <property type="match status" value="1"/>
</dbReference>
<keyword evidence="1" id="KW-0472">Membrane</keyword>
<evidence type="ECO:0000313" key="3">
    <source>
        <dbReference type="EMBL" id="ABC33137.1"/>
    </source>
</evidence>
<dbReference type="InterPro" id="IPR032816">
    <property type="entry name" value="VTT_dom"/>
</dbReference>
<dbReference type="HOGENOM" id="CLU_125997_0_0_6"/>
<feature type="transmembrane region" description="Helical" evidence="1">
    <location>
        <begin position="83"/>
        <end position="100"/>
    </location>
</feature>
<accession>Q2S887</accession>
<keyword evidence="1" id="KW-1133">Transmembrane helix</keyword>
<keyword evidence="1" id="KW-0812">Transmembrane</keyword>
<dbReference type="InterPro" id="IPR051311">
    <property type="entry name" value="DedA_domain"/>
</dbReference>
<dbReference type="AlphaFoldDB" id="Q2S887"/>
<evidence type="ECO:0000256" key="1">
    <source>
        <dbReference type="SAM" id="Phobius"/>
    </source>
</evidence>
<dbReference type="GO" id="GO:0005886">
    <property type="term" value="C:plasma membrane"/>
    <property type="evidence" value="ECO:0007669"/>
    <property type="project" value="UniProtKB-ARBA"/>
</dbReference>
<dbReference type="EMBL" id="CP000155">
    <property type="protein sequence ID" value="ABC33137.1"/>
    <property type="molecule type" value="Genomic_DNA"/>
</dbReference>
<proteinExistence type="predicted"/>
<name>Q2S887_HAHCH</name>
<dbReference type="PANTHER" id="PTHR42709:SF4">
    <property type="entry name" value="INNER MEMBRANE PROTEIN YQAA"/>
    <property type="match status" value="1"/>
</dbReference>
<gene>
    <name evidence="3" type="ordered locus">HCH_06496</name>
</gene>
<feature type="transmembrane region" description="Helical" evidence="1">
    <location>
        <begin position="38"/>
        <end position="62"/>
    </location>
</feature>
<dbReference type="PANTHER" id="PTHR42709">
    <property type="entry name" value="ALKALINE PHOSPHATASE LIKE PROTEIN"/>
    <property type="match status" value="1"/>
</dbReference>
<dbReference type="STRING" id="349521.HCH_06496"/>
<dbReference type="Proteomes" id="UP000000238">
    <property type="component" value="Chromosome"/>
</dbReference>
<dbReference type="eggNOG" id="COG1238">
    <property type="taxonomic scope" value="Bacteria"/>
</dbReference>
<protein>
    <submittedName>
        <fullName evidence="3">Predicted membrane protein</fullName>
    </submittedName>
</protein>
<evidence type="ECO:0000259" key="2">
    <source>
        <dbReference type="Pfam" id="PF09335"/>
    </source>
</evidence>
<organism evidence="3 4">
    <name type="scientific">Hahella chejuensis (strain KCTC 2396)</name>
    <dbReference type="NCBI Taxonomy" id="349521"/>
    <lineage>
        <taxon>Bacteria</taxon>
        <taxon>Pseudomonadati</taxon>
        <taxon>Pseudomonadota</taxon>
        <taxon>Gammaproteobacteria</taxon>
        <taxon>Oceanospirillales</taxon>
        <taxon>Hahellaceae</taxon>
        <taxon>Hahella</taxon>
    </lineage>
</organism>
<reference evidence="3 4" key="1">
    <citation type="journal article" date="2005" name="Nucleic Acids Res.">
        <title>Genomic blueprint of Hahella chejuensis, a marine microbe producing an algicidal agent.</title>
        <authorList>
            <person name="Jeong H."/>
            <person name="Yim J.H."/>
            <person name="Lee C."/>
            <person name="Choi S.-H."/>
            <person name="Park Y.K."/>
            <person name="Yoon S.H."/>
            <person name="Hur C.-G."/>
            <person name="Kang H.-Y."/>
            <person name="Kim D."/>
            <person name="Lee H.H."/>
            <person name="Park K.H."/>
            <person name="Park S.-H."/>
            <person name="Park H.-S."/>
            <person name="Lee H.K."/>
            <person name="Oh T.K."/>
            <person name="Kim J.F."/>
        </authorList>
    </citation>
    <scope>NUCLEOTIDE SEQUENCE [LARGE SCALE GENOMIC DNA]</scope>
    <source>
        <strain evidence="3 4">KCTC 2396</strain>
    </source>
</reference>
<sequence length="150" mass="17248">MEAYFSLFFIAFLAATLVPAYSEIMLAGLLATGYDPALLWVFATVGNTLGSVVNWALGRYLLHFKDRRWFPFKEKNLGPAQRWFQRYGVWSLLMAWAPLFGDALTFIAGLMRIRLPIFVFLTFAGKGARYAIIVGLFDQFETYFLNTDWF</sequence>
<keyword evidence="4" id="KW-1185">Reference proteome</keyword>